<evidence type="ECO:0000313" key="3">
    <source>
        <dbReference type="Proteomes" id="UP001230915"/>
    </source>
</evidence>
<feature type="non-terminal residue" evidence="2">
    <location>
        <position position="1"/>
    </location>
</feature>
<dbReference type="Pfam" id="PF00560">
    <property type="entry name" value="LRR_1"/>
    <property type="match status" value="1"/>
</dbReference>
<gene>
    <name evidence="2" type="ORF">RBU60_00670</name>
</gene>
<name>A0ABU1A034_9FLAO</name>
<dbReference type="EMBL" id="JAVHUL010000001">
    <property type="protein sequence ID" value="MDQ7916076.1"/>
    <property type="molecule type" value="Genomic_DNA"/>
</dbReference>
<evidence type="ECO:0000313" key="2">
    <source>
        <dbReference type="EMBL" id="MDQ7916076.1"/>
    </source>
</evidence>
<reference evidence="2 3" key="1">
    <citation type="submission" date="2023-08" db="EMBL/GenBank/DDBJ databases">
        <title>Mesonia sp. MT50, isolated from deep-sea sediment of the Mariana Trench.</title>
        <authorList>
            <person name="Fu H."/>
        </authorList>
    </citation>
    <scope>NUCLEOTIDE SEQUENCE [LARGE SCALE GENOMIC DNA]</scope>
    <source>
        <strain evidence="2 3">MT50</strain>
    </source>
</reference>
<dbReference type="PANTHER" id="PTHR48060:SF21">
    <property type="entry name" value="L DOMAIN-LIKE PROTEIN"/>
    <property type="match status" value="1"/>
</dbReference>
<dbReference type="SUPFAM" id="SSF52058">
    <property type="entry name" value="L domain-like"/>
    <property type="match status" value="1"/>
</dbReference>
<dbReference type="InterPro" id="IPR001611">
    <property type="entry name" value="Leu-rich_rpt"/>
</dbReference>
<dbReference type="PANTHER" id="PTHR48060">
    <property type="entry name" value="DNA DAMAGE-REPAIR/TOLERATION PROTEIN DRT100"/>
    <property type="match status" value="1"/>
</dbReference>
<sequence>LIHNNKISGLKIGYEYNGVPNLKISANNNPNLSCIEVPTAYLEGWQNINLPTGNIDNGVIFSDNCAGSAIPQSERNALITIYNAYHNPDYESAGYWQYWDPNPDGLSNVGSWQGVTTGYIDGQKHVVEFVMPGHSYNNLTAEFPEELGNLTQLVKFELPFVCCGHTHGYITSFPESIGDLSHLEELFIRQSGIEQLPEGFGNLAALQQLSITNNAQLNSLSEDFGELSALIELNLTHNALESLPLSFGDLYETLTNLDLSYNDITGELPFNFNTFTLLTQLYLRDNSMEGYLNLGNLELLTRLDIQNNLFNGLKLAVSPTAMQGNCGNGNPCYFNAENNNMYCIEVPTDELVSWQLANTNVDNCVIFSDHCGEEVSSDTTPPTVVTQNITVNLTEEGTLMITPESVMHYTTQDECSIGTAELDITSFDCSHIGENTVTLTVYDISGNSASQSAIVTVTENTPPTIATQDLTVNLGSNGEVTIAPEDIDNGSEDNCGITLMELSQSTFNCSHIGENQIYLEVEDASGNSSWEYVTITITETTPPTVLTQSLSVELDENGTASITPEQIDNGSTD</sequence>
<dbReference type="Proteomes" id="UP001230915">
    <property type="component" value="Unassembled WGS sequence"/>
</dbReference>
<dbReference type="Gene3D" id="3.80.10.10">
    <property type="entry name" value="Ribonuclease Inhibitor"/>
    <property type="match status" value="1"/>
</dbReference>
<accession>A0ABU1A034</accession>
<protein>
    <recommendedName>
        <fullName evidence="4">HYR domain-containing protein</fullName>
    </recommendedName>
</protein>
<proteinExistence type="predicted"/>
<keyword evidence="1" id="KW-0732">Signal</keyword>
<dbReference type="InterPro" id="IPR032675">
    <property type="entry name" value="LRR_dom_sf"/>
</dbReference>
<dbReference type="InterPro" id="IPR053211">
    <property type="entry name" value="DNA_repair-toleration"/>
</dbReference>
<evidence type="ECO:0000256" key="1">
    <source>
        <dbReference type="ARBA" id="ARBA00022729"/>
    </source>
</evidence>
<keyword evidence="3" id="KW-1185">Reference proteome</keyword>
<evidence type="ECO:0008006" key="4">
    <source>
        <dbReference type="Google" id="ProtNLM"/>
    </source>
</evidence>
<feature type="non-terminal residue" evidence="2">
    <location>
        <position position="573"/>
    </location>
</feature>
<comment type="caution">
    <text evidence="2">The sequence shown here is derived from an EMBL/GenBank/DDBJ whole genome shotgun (WGS) entry which is preliminary data.</text>
</comment>
<organism evidence="2 3">
    <name type="scientific">Mesonia profundi</name>
    <dbReference type="NCBI Taxonomy" id="3070998"/>
    <lineage>
        <taxon>Bacteria</taxon>
        <taxon>Pseudomonadati</taxon>
        <taxon>Bacteroidota</taxon>
        <taxon>Flavobacteriia</taxon>
        <taxon>Flavobacteriales</taxon>
        <taxon>Flavobacteriaceae</taxon>
        <taxon>Mesonia</taxon>
    </lineage>
</organism>